<protein>
    <submittedName>
        <fullName evidence="1">AAEL004499-PA</fullName>
    </submittedName>
</protein>
<evidence type="ECO:0000313" key="1">
    <source>
        <dbReference type="EMBL" id="EAT44097.1"/>
    </source>
</evidence>
<reference evidence="1" key="2">
    <citation type="journal article" date="2007" name="Science">
        <title>Genome sequence of Aedes aegypti, a major arbovirus vector.</title>
        <authorList>
            <person name="Nene V."/>
            <person name="Wortman J.R."/>
            <person name="Lawson D."/>
            <person name="Haas B."/>
            <person name="Kodira C."/>
            <person name="Tu Z.J."/>
            <person name="Loftus B."/>
            <person name="Xi Z."/>
            <person name="Megy K."/>
            <person name="Grabherr M."/>
            <person name="Ren Q."/>
            <person name="Zdobnov E.M."/>
            <person name="Lobo N.F."/>
            <person name="Campbell K.S."/>
            <person name="Brown S.E."/>
            <person name="Bonaldo M.F."/>
            <person name="Zhu J."/>
            <person name="Sinkins S.P."/>
            <person name="Hogenkamp D.G."/>
            <person name="Amedeo P."/>
            <person name="Arensburger P."/>
            <person name="Atkinson P.W."/>
            <person name="Bidwell S."/>
            <person name="Biedler J."/>
            <person name="Birney E."/>
            <person name="Bruggner R.V."/>
            <person name="Costas J."/>
            <person name="Coy M.R."/>
            <person name="Crabtree J."/>
            <person name="Crawford M."/>
            <person name="Debruyn B."/>
            <person name="Decaprio D."/>
            <person name="Eiglmeier K."/>
            <person name="Eisenstadt E."/>
            <person name="El-Dorry H."/>
            <person name="Gelbart W.M."/>
            <person name="Gomes S.L."/>
            <person name="Hammond M."/>
            <person name="Hannick L.I."/>
            <person name="Hogan J.R."/>
            <person name="Holmes M.H."/>
            <person name="Jaffe D."/>
            <person name="Johnston J.S."/>
            <person name="Kennedy R.C."/>
            <person name="Koo H."/>
            <person name="Kravitz S."/>
            <person name="Kriventseva E.V."/>
            <person name="Kulp D."/>
            <person name="Labutti K."/>
            <person name="Lee E."/>
            <person name="Li S."/>
            <person name="Lovin D.D."/>
            <person name="Mao C."/>
            <person name="Mauceli E."/>
            <person name="Menck C.F."/>
            <person name="Miller J.R."/>
            <person name="Montgomery P."/>
            <person name="Mori A."/>
            <person name="Nascimento A.L."/>
            <person name="Naveira H.F."/>
            <person name="Nusbaum C."/>
            <person name="O'leary S."/>
            <person name="Orvis J."/>
            <person name="Pertea M."/>
            <person name="Quesneville H."/>
            <person name="Reidenbach K.R."/>
            <person name="Rogers Y.H."/>
            <person name="Roth C.W."/>
            <person name="Schneider J.R."/>
            <person name="Schatz M."/>
            <person name="Shumway M."/>
            <person name="Stanke M."/>
            <person name="Stinson E.O."/>
            <person name="Tubio J.M."/>
            <person name="Vanzee J.P."/>
            <person name="Verjovski-Almeida S."/>
            <person name="Werner D."/>
            <person name="White O."/>
            <person name="Wyder S."/>
            <person name="Zeng Q."/>
            <person name="Zhao Q."/>
            <person name="Zhao Y."/>
            <person name="Hill C.A."/>
            <person name="Raikhel A.S."/>
            <person name="Soares M.B."/>
            <person name="Knudson D.L."/>
            <person name="Lee N.H."/>
            <person name="Galagan J."/>
            <person name="Salzberg S.L."/>
            <person name="Paulsen I.T."/>
            <person name="Dimopoulos G."/>
            <person name="Collins F.H."/>
            <person name="Birren B."/>
            <person name="Fraser-Liggett C.M."/>
            <person name="Severson D.W."/>
        </authorList>
    </citation>
    <scope>NUCLEOTIDE SEQUENCE [LARGE SCALE GENOMIC DNA]</scope>
    <source>
        <strain evidence="1">Liverpool</strain>
    </source>
</reference>
<sequence length="174" mass="19907">MASVCHHMNEDNEHPTKHDVIQPKQGSSMIIAPPASETHSSLRVQHHVHRSYLTNIRTTRATIPFRSQYHPPYHLFAELHLILKSVDDIHQWAHTDKQSVDHHSDRGFIPTSAYAALNIVIVWRIIVIPSSKTIIRSSYIAHANSTPQHSTNRLHPRTRINTIGFFRQTVGSKK</sequence>
<dbReference type="HOGENOM" id="CLU_1541346_0_0_1"/>
<reference evidence="1" key="3">
    <citation type="submission" date="2012-09" db="EMBL/GenBank/DDBJ databases">
        <authorList>
            <consortium name="VectorBase"/>
        </authorList>
    </citation>
    <scope>NUCLEOTIDE SEQUENCE</scope>
    <source>
        <strain evidence="1">Liverpool</strain>
    </source>
</reference>
<accession>Q0IFP4</accession>
<dbReference type="Proteomes" id="UP000682892">
    <property type="component" value="Chromosome 2"/>
</dbReference>
<dbReference type="EMBL" id="CH477306">
    <property type="protein sequence ID" value="EAT44097.1"/>
    <property type="molecule type" value="Genomic_DNA"/>
</dbReference>
<dbReference type="AlphaFoldDB" id="Q0IFP4"/>
<dbReference type="PaxDb" id="7159-AAEL004499-PA"/>
<organism evidence="1 2">
    <name type="scientific">Aedes aegypti</name>
    <name type="common">Yellowfever mosquito</name>
    <name type="synonym">Culex aegypti</name>
    <dbReference type="NCBI Taxonomy" id="7159"/>
    <lineage>
        <taxon>Eukaryota</taxon>
        <taxon>Metazoa</taxon>
        <taxon>Ecdysozoa</taxon>
        <taxon>Arthropoda</taxon>
        <taxon>Hexapoda</taxon>
        <taxon>Insecta</taxon>
        <taxon>Pterygota</taxon>
        <taxon>Neoptera</taxon>
        <taxon>Endopterygota</taxon>
        <taxon>Diptera</taxon>
        <taxon>Nematocera</taxon>
        <taxon>Culicoidea</taxon>
        <taxon>Culicidae</taxon>
        <taxon>Culicinae</taxon>
        <taxon>Aedini</taxon>
        <taxon>Aedes</taxon>
        <taxon>Stegomyia</taxon>
    </lineage>
</organism>
<proteinExistence type="predicted"/>
<evidence type="ECO:0000313" key="2">
    <source>
        <dbReference type="Proteomes" id="UP000682892"/>
    </source>
</evidence>
<name>Q0IFP4_AEDAE</name>
<reference evidence="1" key="1">
    <citation type="submission" date="2005-10" db="EMBL/GenBank/DDBJ databases">
        <authorList>
            <person name="Loftus B.J."/>
            <person name="Nene V.M."/>
            <person name="Hannick L.I."/>
            <person name="Bidwell S."/>
            <person name="Haas B."/>
            <person name="Amedeo P."/>
            <person name="Orvis J."/>
            <person name="Wortman J.R."/>
            <person name="White O.R."/>
            <person name="Salzberg S."/>
            <person name="Shumway M."/>
            <person name="Koo H."/>
            <person name="Zhao Y."/>
            <person name="Holmes M."/>
            <person name="Miller J."/>
            <person name="Schatz M."/>
            <person name="Pop M."/>
            <person name="Pai G."/>
            <person name="Utterback T."/>
            <person name="Rogers Y.-H."/>
            <person name="Kravitz S."/>
            <person name="Fraser C.M."/>
        </authorList>
    </citation>
    <scope>NUCLEOTIDE SEQUENCE</scope>
    <source>
        <strain evidence="1">Liverpool</strain>
    </source>
</reference>
<gene>
    <name evidence="1" type="ORF">AaeL_AAEL004499</name>
</gene>